<protein>
    <submittedName>
        <fullName evidence="1">Uncharacterized protein</fullName>
    </submittedName>
</protein>
<accession>A0A5N3SD29</accession>
<dbReference type="AlphaFoldDB" id="A0A5N3SD29"/>
<dbReference type="EMBL" id="VXDD01000001">
    <property type="protein sequence ID" value="KAB0304808.1"/>
    <property type="molecule type" value="Genomic_DNA"/>
</dbReference>
<evidence type="ECO:0000313" key="2">
    <source>
        <dbReference type="Proteomes" id="UP000326687"/>
    </source>
</evidence>
<reference evidence="1 2" key="1">
    <citation type="submission" date="2019-09" db="EMBL/GenBank/DDBJ databases">
        <title>Vibrio Fortis S7-72.</title>
        <authorList>
            <person name="Das S.K."/>
        </authorList>
    </citation>
    <scope>NUCLEOTIDE SEQUENCE [LARGE SCALE GENOMIC DNA]</scope>
    <source>
        <strain evidence="1 2">S7-72</strain>
    </source>
</reference>
<organism evidence="1 2">
    <name type="scientific">Vibrio fortis</name>
    <dbReference type="NCBI Taxonomy" id="212667"/>
    <lineage>
        <taxon>Bacteria</taxon>
        <taxon>Pseudomonadati</taxon>
        <taxon>Pseudomonadota</taxon>
        <taxon>Gammaproteobacteria</taxon>
        <taxon>Vibrionales</taxon>
        <taxon>Vibrionaceae</taxon>
        <taxon>Vibrio</taxon>
    </lineage>
</organism>
<sequence>MLFICLFLLGLLNYLVFFEVFSKAIQIRAVIKSNFERTTWFSETSETATPENQLEKSPWQ</sequence>
<dbReference type="Proteomes" id="UP000326687">
    <property type="component" value="Unassembled WGS sequence"/>
</dbReference>
<proteinExistence type="predicted"/>
<comment type="caution">
    <text evidence="1">The sequence shown here is derived from an EMBL/GenBank/DDBJ whole genome shotgun (WGS) entry which is preliminary data.</text>
</comment>
<evidence type="ECO:0000313" key="1">
    <source>
        <dbReference type="EMBL" id="KAB0304808.1"/>
    </source>
</evidence>
<name>A0A5N3SD29_9VIBR</name>
<gene>
    <name evidence="1" type="ORF">F2Z80_10285</name>
</gene>